<dbReference type="AlphaFoldDB" id="Q2S7P7"/>
<dbReference type="OrthoDB" id="9798763at2"/>
<dbReference type="SUPFAM" id="SSF56524">
    <property type="entry name" value="Oxidoreductase molybdopterin-binding domain"/>
    <property type="match status" value="1"/>
</dbReference>
<dbReference type="Proteomes" id="UP000000238">
    <property type="component" value="Chromosome"/>
</dbReference>
<evidence type="ECO:0000313" key="3">
    <source>
        <dbReference type="Proteomes" id="UP000000238"/>
    </source>
</evidence>
<proteinExistence type="predicted"/>
<evidence type="ECO:0000313" key="2">
    <source>
        <dbReference type="EMBL" id="ABC33327.1"/>
    </source>
</evidence>
<dbReference type="KEGG" id="hch:HCH_06699"/>
<reference evidence="2 3" key="1">
    <citation type="journal article" date="2005" name="Nucleic Acids Res.">
        <title>Genomic blueprint of Hahella chejuensis, a marine microbe producing an algicidal agent.</title>
        <authorList>
            <person name="Jeong H."/>
            <person name="Yim J.H."/>
            <person name="Lee C."/>
            <person name="Choi S.-H."/>
            <person name="Park Y.K."/>
            <person name="Yoon S.H."/>
            <person name="Hur C.-G."/>
            <person name="Kang H.-Y."/>
            <person name="Kim D."/>
            <person name="Lee H.H."/>
            <person name="Park K.H."/>
            <person name="Park S.-H."/>
            <person name="Park H.-S."/>
            <person name="Lee H.K."/>
            <person name="Oh T.K."/>
            <person name="Kim J.F."/>
        </authorList>
    </citation>
    <scope>NUCLEOTIDE SEQUENCE [LARGE SCALE GENOMIC DNA]</scope>
    <source>
        <strain evidence="2 3">KCTC 2396</strain>
    </source>
</reference>
<feature type="chain" id="PRO_5004214856" evidence="1">
    <location>
        <begin position="23"/>
        <end position="168"/>
    </location>
</feature>
<dbReference type="InterPro" id="IPR036374">
    <property type="entry name" value="OxRdtase_Mopterin-bd_sf"/>
</dbReference>
<evidence type="ECO:0000256" key="1">
    <source>
        <dbReference type="SAM" id="SignalP"/>
    </source>
</evidence>
<accession>Q2S7P7</accession>
<dbReference type="eggNOG" id="COG3915">
    <property type="taxonomic scope" value="Bacteria"/>
</dbReference>
<dbReference type="STRING" id="349521.HCH_06699"/>
<dbReference type="Gene3D" id="3.90.420.10">
    <property type="entry name" value="Oxidoreductase, molybdopterin-binding domain"/>
    <property type="match status" value="1"/>
</dbReference>
<sequence>MKALRLILVVFGLGLICAPALAEGLNAPQGRAVLTVSGKIANTNGKNVAKFDLAMLDQLPQHSIKTSTPWFDAPKTFSGPLARDLMKLVGAQGGKVKAIALNDYATNIPIQDFQTYDVVLATRIDGETLNIREKGPVFVIYPFDLVPETKNEIFFQRCIWQLVQIKVE</sequence>
<organism evidence="2 3">
    <name type="scientific">Hahella chejuensis (strain KCTC 2396)</name>
    <dbReference type="NCBI Taxonomy" id="349521"/>
    <lineage>
        <taxon>Bacteria</taxon>
        <taxon>Pseudomonadati</taxon>
        <taxon>Pseudomonadota</taxon>
        <taxon>Gammaproteobacteria</taxon>
        <taxon>Oceanospirillales</taxon>
        <taxon>Hahellaceae</taxon>
        <taxon>Hahella</taxon>
    </lineage>
</organism>
<dbReference type="HOGENOM" id="CLU_110165_2_1_6"/>
<gene>
    <name evidence="2" type="ordered locus">HCH_06699</name>
</gene>
<name>Q2S7P7_HAHCH</name>
<protein>
    <submittedName>
        <fullName evidence="2">Uncharacterized protein conserved in bacteria</fullName>
    </submittedName>
</protein>
<dbReference type="EMBL" id="CP000155">
    <property type="protein sequence ID" value="ABC33327.1"/>
    <property type="molecule type" value="Genomic_DNA"/>
</dbReference>
<keyword evidence="1" id="KW-0732">Signal</keyword>
<dbReference type="RefSeq" id="WP_011400379.1">
    <property type="nucleotide sequence ID" value="NC_007645.1"/>
</dbReference>
<feature type="signal peptide" evidence="1">
    <location>
        <begin position="1"/>
        <end position="22"/>
    </location>
</feature>
<keyword evidence="3" id="KW-1185">Reference proteome</keyword>